<accession>A0A1M5FD17</accession>
<reference evidence="1 2" key="1">
    <citation type="submission" date="2016-11" db="EMBL/GenBank/DDBJ databases">
        <authorList>
            <person name="Jaros S."/>
            <person name="Januszkiewicz K."/>
            <person name="Wedrychowicz H."/>
        </authorList>
    </citation>
    <scope>NUCLEOTIDE SEQUENCE [LARGE SCALE GENOMIC DNA]</scope>
    <source>
        <strain evidence="1 2">DSM 44523</strain>
    </source>
</reference>
<dbReference type="Proteomes" id="UP000184501">
    <property type="component" value="Unassembled WGS sequence"/>
</dbReference>
<dbReference type="RefSeq" id="WP_159447751.1">
    <property type="nucleotide sequence ID" value="NZ_FQVN01000005.1"/>
</dbReference>
<name>A0A1M5FD17_STRHI</name>
<dbReference type="AlphaFoldDB" id="A0A1M5FD17"/>
<dbReference type="STRING" id="2017.SAMN05444320_105383"/>
<gene>
    <name evidence="1" type="ORF">SAMN05444320_105383</name>
</gene>
<protein>
    <submittedName>
        <fullName evidence="1">Uncharacterized protein</fullName>
    </submittedName>
</protein>
<proteinExistence type="predicted"/>
<evidence type="ECO:0000313" key="1">
    <source>
        <dbReference type="EMBL" id="SHF89389.1"/>
    </source>
</evidence>
<organism evidence="1 2">
    <name type="scientific">Streptoalloteichus hindustanus</name>
    <dbReference type="NCBI Taxonomy" id="2017"/>
    <lineage>
        <taxon>Bacteria</taxon>
        <taxon>Bacillati</taxon>
        <taxon>Actinomycetota</taxon>
        <taxon>Actinomycetes</taxon>
        <taxon>Pseudonocardiales</taxon>
        <taxon>Pseudonocardiaceae</taxon>
        <taxon>Streptoalloteichus</taxon>
    </lineage>
</organism>
<dbReference type="EMBL" id="FQVN01000005">
    <property type="protein sequence ID" value="SHF89389.1"/>
    <property type="molecule type" value="Genomic_DNA"/>
</dbReference>
<sequence length="45" mass="5007">MTSEPFPLDVLDREIDRFWAEVHGLCVAALGPWVNSILGIDSAHQ</sequence>
<keyword evidence="2" id="KW-1185">Reference proteome</keyword>
<evidence type="ECO:0000313" key="2">
    <source>
        <dbReference type="Proteomes" id="UP000184501"/>
    </source>
</evidence>